<dbReference type="EMBL" id="CP000611">
    <property type="protein sequence ID" value="ABQ75251.1"/>
    <property type="molecule type" value="Genomic_DNA"/>
</dbReference>
<comment type="similarity">
    <text evidence="1">Belongs to the mycobacterial PPE family.</text>
</comment>
<evidence type="ECO:0000259" key="3">
    <source>
        <dbReference type="Pfam" id="PF00823"/>
    </source>
</evidence>
<dbReference type="PANTHER" id="PTHR46766:SF1">
    <property type="entry name" value="GLUTAMINE-RICH PROTEIN 2"/>
    <property type="match status" value="1"/>
</dbReference>
<dbReference type="SUPFAM" id="SSF140459">
    <property type="entry name" value="PE/PPE dimer-like"/>
    <property type="match status" value="1"/>
</dbReference>
<accession>A5U8A1</accession>
<sequence length="232" mass="25873">MHLMIPAEYISNVIYEGPRADSLYAADQRLRQLADSVRTTAESLNTTLDELHENWKGSSSEWMADAALRYLDWLSKHSRQILRTARVIESLVMAYEETLLRVVPPATIANNREEVRRLIASNVAGGKHSSNRRPRGTIRAVPGRKYPSNGPLSKLDPICAIEAAPMAGAAADPQERVGPRGRRGLAGQQQCRGRPGPSLRCSHDTPRFQMNQAFHTMVNMLLTCFACQEKPR</sequence>
<dbReference type="InterPro" id="IPR000030">
    <property type="entry name" value="PPE_dom"/>
</dbReference>
<feature type="region of interest" description="Disordered" evidence="2">
    <location>
        <begin position="169"/>
        <end position="200"/>
    </location>
</feature>
<evidence type="ECO:0000313" key="4">
    <source>
        <dbReference type="EMBL" id="ABQ75251.1"/>
    </source>
</evidence>
<dbReference type="Pfam" id="PF00823">
    <property type="entry name" value="PPE"/>
    <property type="match status" value="1"/>
</dbReference>
<gene>
    <name evidence="4" type="ordered locus">MRA_3466</name>
</gene>
<evidence type="ECO:0000256" key="1">
    <source>
        <dbReference type="ARBA" id="ARBA00010652"/>
    </source>
</evidence>
<dbReference type="InterPro" id="IPR038332">
    <property type="entry name" value="PPE_sf"/>
</dbReference>
<feature type="region of interest" description="Disordered" evidence="2">
    <location>
        <begin position="123"/>
        <end position="147"/>
    </location>
</feature>
<protein>
    <submittedName>
        <fullName evidence="4">PPE family protein</fullName>
    </submittedName>
</protein>
<organism evidence="4 5">
    <name type="scientific">Mycobacterium tuberculosis (strain ATCC 25177 / H37Ra)</name>
    <dbReference type="NCBI Taxonomy" id="419947"/>
    <lineage>
        <taxon>Bacteria</taxon>
        <taxon>Bacillati</taxon>
        <taxon>Actinomycetota</taxon>
        <taxon>Actinomycetes</taxon>
        <taxon>Mycobacteriales</taxon>
        <taxon>Mycobacteriaceae</taxon>
        <taxon>Mycobacterium</taxon>
        <taxon>Mycobacterium tuberculosis complex</taxon>
    </lineage>
</organism>
<dbReference type="eggNOG" id="COG5651">
    <property type="taxonomic scope" value="Bacteria"/>
</dbReference>
<dbReference type="SMR" id="A5U8A1"/>
<feature type="domain" description="PPE" evidence="3">
    <location>
        <begin position="1"/>
        <end position="126"/>
    </location>
</feature>
<dbReference type="HOGENOM" id="CLU_000243_10_5_11"/>
<evidence type="ECO:0000256" key="2">
    <source>
        <dbReference type="SAM" id="MobiDB-lite"/>
    </source>
</evidence>
<reference evidence="4 5" key="1">
    <citation type="journal article" date="2008" name="PLoS ONE">
        <title>Genetic basis of virulence attenuation revealed by comparative genomic analysis of Mycobacterium tuberculosis strain H37Ra versus H37Rv.</title>
        <authorList>
            <person name="Zheng H."/>
            <person name="Lu L."/>
            <person name="Wang B."/>
            <person name="Pu S."/>
            <person name="Zhang X."/>
            <person name="Zhu G."/>
            <person name="Shi W."/>
            <person name="Zhang L."/>
            <person name="Wang H."/>
            <person name="Wang S."/>
            <person name="Zhao G."/>
            <person name="Zhang Y."/>
        </authorList>
    </citation>
    <scope>NUCLEOTIDE SEQUENCE [LARGE SCALE GENOMIC DNA]</scope>
    <source>
        <strain evidence="5">ATCC 25177 / H37Ra</strain>
    </source>
</reference>
<evidence type="ECO:0000313" key="5">
    <source>
        <dbReference type="Proteomes" id="UP000001988"/>
    </source>
</evidence>
<dbReference type="KEGG" id="mra:MRA_3466"/>
<dbReference type="Proteomes" id="UP000001988">
    <property type="component" value="Chromosome"/>
</dbReference>
<name>A5U8A1_MYCTA</name>
<dbReference type="AlphaFoldDB" id="A5U8A1"/>
<dbReference type="Gene3D" id="1.20.1260.20">
    <property type="entry name" value="PPE superfamily"/>
    <property type="match status" value="1"/>
</dbReference>
<dbReference type="GO" id="GO:0052572">
    <property type="term" value="P:response to host immune response"/>
    <property type="evidence" value="ECO:0007669"/>
    <property type="project" value="TreeGrafter"/>
</dbReference>
<keyword evidence="5" id="KW-1185">Reference proteome</keyword>
<dbReference type="PANTHER" id="PTHR46766">
    <property type="entry name" value="GLUTAMINE-RICH PROTEIN 2"/>
    <property type="match status" value="1"/>
</dbReference>
<proteinExistence type="inferred from homology"/>